<dbReference type="GO" id="GO:0015940">
    <property type="term" value="P:pantothenate biosynthetic process"/>
    <property type="evidence" value="ECO:0007669"/>
    <property type="project" value="UniProtKB-KW"/>
</dbReference>
<proteinExistence type="inferred from homology"/>
<comment type="pathway">
    <text evidence="1 10">Cofactor biosynthesis; (R)-pantothenate biosynthesis; (R)-pantoate from 3-methyl-2-oxobutanoate: step 2/2.</text>
</comment>
<dbReference type="Proteomes" id="UP000006320">
    <property type="component" value="Unassembled WGS sequence"/>
</dbReference>
<dbReference type="Pfam" id="PF08546">
    <property type="entry name" value="ApbA_C"/>
    <property type="match status" value="1"/>
</dbReference>
<dbReference type="InterPro" id="IPR050838">
    <property type="entry name" value="Ketopantoate_reductase"/>
</dbReference>
<protein>
    <recommendedName>
        <fullName evidence="4 10">2-dehydropantoate 2-reductase</fullName>
        <ecNumber evidence="3 10">1.1.1.169</ecNumber>
    </recommendedName>
    <alternativeName>
        <fullName evidence="8 10">Ketopantoate reductase</fullName>
    </alternativeName>
</protein>
<comment type="caution">
    <text evidence="13">The sequence shown here is derived from an EMBL/GenBank/DDBJ whole genome shotgun (WGS) entry which is preliminary data.</text>
</comment>
<keyword evidence="5 10" id="KW-0566">Pantothenate biosynthesis</keyword>
<dbReference type="InterPro" id="IPR008927">
    <property type="entry name" value="6-PGluconate_DH-like_C_sf"/>
</dbReference>
<dbReference type="InterPro" id="IPR003710">
    <property type="entry name" value="ApbA"/>
</dbReference>
<evidence type="ECO:0000256" key="9">
    <source>
        <dbReference type="ARBA" id="ARBA00048793"/>
    </source>
</evidence>
<dbReference type="PANTHER" id="PTHR43765">
    <property type="entry name" value="2-DEHYDROPANTOATE 2-REDUCTASE-RELATED"/>
    <property type="match status" value="1"/>
</dbReference>
<dbReference type="GO" id="GO:0005737">
    <property type="term" value="C:cytoplasm"/>
    <property type="evidence" value="ECO:0007669"/>
    <property type="project" value="TreeGrafter"/>
</dbReference>
<keyword evidence="6 10" id="KW-0521">NADP</keyword>
<sequence length="313" mass="34398">MKVAIVGNGAIGNLLLLKSIKMHLEVGVIMRQQRNFTLNATDIAGQSHQIDINSIALASLHDYDMLILPVKAYQIVDVLRQMQLYIAPTQTIVLLHNGMGVIEDAKMLLPNNPLIAATTSHAAYKPDTHSVVETGLGNCQLGYVLNPPHNTLHNERENELKSAPKNDALQTVSCSQVLDTLLAPCSWQQNIEQALWDKLAINAAINPLTAIYKVKNGQLIEAKYQAMIKDICGETAAVMSALGFLGSEEQLYQKVLDVAQATSENYSSMYQDITHKRPSEIDYINGYICREAEKHAIDVPLNTALVSQIKALA</sequence>
<dbReference type="Gene3D" id="1.10.1040.10">
    <property type="entry name" value="N-(1-d-carboxylethyl)-l-norvaline Dehydrogenase, domain 2"/>
    <property type="match status" value="1"/>
</dbReference>
<dbReference type="Gene3D" id="3.40.50.720">
    <property type="entry name" value="NAD(P)-binding Rossmann-like Domain"/>
    <property type="match status" value="1"/>
</dbReference>
<evidence type="ECO:0000256" key="5">
    <source>
        <dbReference type="ARBA" id="ARBA00022655"/>
    </source>
</evidence>
<evidence type="ECO:0000256" key="1">
    <source>
        <dbReference type="ARBA" id="ARBA00004994"/>
    </source>
</evidence>
<dbReference type="InterPro" id="IPR013752">
    <property type="entry name" value="KPA_reductase"/>
</dbReference>
<dbReference type="InterPro" id="IPR013328">
    <property type="entry name" value="6PGD_dom2"/>
</dbReference>
<evidence type="ECO:0000256" key="6">
    <source>
        <dbReference type="ARBA" id="ARBA00022857"/>
    </source>
</evidence>
<dbReference type="FunFam" id="1.10.1040.10:FF:000017">
    <property type="entry name" value="2-dehydropantoate 2-reductase"/>
    <property type="match status" value="1"/>
</dbReference>
<dbReference type="PANTHER" id="PTHR43765:SF2">
    <property type="entry name" value="2-DEHYDROPANTOATE 2-REDUCTASE"/>
    <property type="match status" value="1"/>
</dbReference>
<feature type="domain" description="Ketopantoate reductase C-terminal" evidence="12">
    <location>
        <begin position="190"/>
        <end position="312"/>
    </location>
</feature>
<dbReference type="SUPFAM" id="SSF48179">
    <property type="entry name" value="6-phosphogluconate dehydrogenase C-terminal domain-like"/>
    <property type="match status" value="1"/>
</dbReference>
<accession>A0AAV3V5M6</accession>
<dbReference type="NCBIfam" id="TIGR00745">
    <property type="entry name" value="apbA_panE"/>
    <property type="match status" value="1"/>
</dbReference>
<evidence type="ECO:0000256" key="10">
    <source>
        <dbReference type="RuleBase" id="RU362068"/>
    </source>
</evidence>
<dbReference type="AlphaFoldDB" id="A0AAV3V5M6"/>
<dbReference type="EC" id="1.1.1.169" evidence="3 10"/>
<dbReference type="SUPFAM" id="SSF51735">
    <property type="entry name" value="NAD(P)-binding Rossmann-fold domains"/>
    <property type="match status" value="1"/>
</dbReference>
<evidence type="ECO:0000256" key="8">
    <source>
        <dbReference type="ARBA" id="ARBA00032024"/>
    </source>
</evidence>
<comment type="function">
    <text evidence="10">Catalyzes the NADPH-dependent reduction of ketopantoate into pantoic acid.</text>
</comment>
<name>A0AAV3V5M6_9ALTE</name>
<organism evidence="13 14">
    <name type="scientific">Paraglaciecola chathamensis S18K6</name>
    <dbReference type="NCBI Taxonomy" id="1127672"/>
    <lineage>
        <taxon>Bacteria</taxon>
        <taxon>Pseudomonadati</taxon>
        <taxon>Pseudomonadota</taxon>
        <taxon>Gammaproteobacteria</taxon>
        <taxon>Alteromonadales</taxon>
        <taxon>Alteromonadaceae</taxon>
        <taxon>Paraglaciecola</taxon>
    </lineage>
</organism>
<evidence type="ECO:0000256" key="7">
    <source>
        <dbReference type="ARBA" id="ARBA00023002"/>
    </source>
</evidence>
<evidence type="ECO:0000256" key="4">
    <source>
        <dbReference type="ARBA" id="ARBA00019465"/>
    </source>
</evidence>
<evidence type="ECO:0000256" key="2">
    <source>
        <dbReference type="ARBA" id="ARBA00007870"/>
    </source>
</evidence>
<evidence type="ECO:0000313" key="14">
    <source>
        <dbReference type="Proteomes" id="UP000006320"/>
    </source>
</evidence>
<evidence type="ECO:0000313" key="13">
    <source>
        <dbReference type="EMBL" id="GAC11745.1"/>
    </source>
</evidence>
<comment type="catalytic activity">
    <reaction evidence="9 10">
        <text>(R)-pantoate + NADP(+) = 2-dehydropantoate + NADPH + H(+)</text>
        <dbReference type="Rhea" id="RHEA:16233"/>
        <dbReference type="ChEBI" id="CHEBI:11561"/>
        <dbReference type="ChEBI" id="CHEBI:15378"/>
        <dbReference type="ChEBI" id="CHEBI:15980"/>
        <dbReference type="ChEBI" id="CHEBI:57783"/>
        <dbReference type="ChEBI" id="CHEBI:58349"/>
        <dbReference type="EC" id="1.1.1.169"/>
    </reaction>
</comment>
<dbReference type="InterPro" id="IPR036291">
    <property type="entry name" value="NAD(P)-bd_dom_sf"/>
</dbReference>
<dbReference type="Pfam" id="PF02558">
    <property type="entry name" value="ApbA"/>
    <property type="match status" value="1"/>
</dbReference>
<feature type="domain" description="Ketopantoate reductase N-terminal" evidence="11">
    <location>
        <begin position="3"/>
        <end position="144"/>
    </location>
</feature>
<dbReference type="GO" id="GO:0008677">
    <property type="term" value="F:2-dehydropantoate 2-reductase activity"/>
    <property type="evidence" value="ECO:0007669"/>
    <property type="project" value="UniProtKB-EC"/>
</dbReference>
<comment type="similarity">
    <text evidence="2 10">Belongs to the ketopantoate reductase family.</text>
</comment>
<keyword evidence="7 10" id="KW-0560">Oxidoreductase</keyword>
<gene>
    <name evidence="13" type="primary">panE</name>
    <name evidence="13" type="ORF">GCHA_3815</name>
</gene>
<dbReference type="EMBL" id="BAEM01000047">
    <property type="protein sequence ID" value="GAC11745.1"/>
    <property type="molecule type" value="Genomic_DNA"/>
</dbReference>
<dbReference type="GO" id="GO:0050661">
    <property type="term" value="F:NADP binding"/>
    <property type="evidence" value="ECO:0007669"/>
    <property type="project" value="TreeGrafter"/>
</dbReference>
<dbReference type="RefSeq" id="WP_007990819.1">
    <property type="nucleotide sequence ID" value="NZ_BAEM01000047.1"/>
</dbReference>
<dbReference type="InterPro" id="IPR013332">
    <property type="entry name" value="KPR_N"/>
</dbReference>
<reference evidence="13 14" key="1">
    <citation type="journal article" date="2017" name="Antonie Van Leeuwenhoek">
        <title>Rhizobium rhizosphaerae sp. nov., a novel species isolated from rice rhizosphere.</title>
        <authorList>
            <person name="Zhao J.J."/>
            <person name="Zhang J."/>
            <person name="Zhang R.J."/>
            <person name="Zhang C.W."/>
            <person name="Yin H.Q."/>
            <person name="Zhang X.X."/>
        </authorList>
    </citation>
    <scope>NUCLEOTIDE SEQUENCE [LARGE SCALE GENOMIC DNA]</scope>
    <source>
        <strain evidence="13 14">S18K6</strain>
    </source>
</reference>
<evidence type="ECO:0000259" key="11">
    <source>
        <dbReference type="Pfam" id="PF02558"/>
    </source>
</evidence>
<evidence type="ECO:0000259" key="12">
    <source>
        <dbReference type="Pfam" id="PF08546"/>
    </source>
</evidence>
<evidence type="ECO:0000256" key="3">
    <source>
        <dbReference type="ARBA" id="ARBA00013014"/>
    </source>
</evidence>